<gene>
    <name evidence="2" type="ORF">LEP1GSC063_2768</name>
</gene>
<dbReference type="AlphaFoldDB" id="M6JJ57"/>
<dbReference type="Proteomes" id="UP000012106">
    <property type="component" value="Unassembled WGS sequence"/>
</dbReference>
<dbReference type="PANTHER" id="PTHR45632:SF5">
    <property type="entry name" value="KELCH-LIKE PROTEIN 22"/>
    <property type="match status" value="1"/>
</dbReference>
<reference evidence="2 3" key="1">
    <citation type="submission" date="2013-01" db="EMBL/GenBank/DDBJ databases">
        <authorList>
            <person name="Harkins D.M."/>
            <person name="Durkin A.S."/>
            <person name="Brinkac L.M."/>
            <person name="Haft D.H."/>
            <person name="Selengut J.D."/>
            <person name="Sanka R."/>
            <person name="DePew J."/>
            <person name="Purushe J."/>
            <person name="Hartskeerl R.A."/>
            <person name="Ahmed A."/>
            <person name="van der Linden H."/>
            <person name="Goris M.G.A."/>
            <person name="Vinetz J.M."/>
            <person name="Sutton G.G."/>
            <person name="Nierman W.C."/>
            <person name="Fouts D.E."/>
        </authorList>
    </citation>
    <scope>NUCLEOTIDE SEQUENCE [LARGE SCALE GENOMIC DNA]</scope>
    <source>
        <strain evidence="2 3">MAVJ 401</strain>
    </source>
</reference>
<dbReference type="PANTHER" id="PTHR45632">
    <property type="entry name" value="LD33804P"/>
    <property type="match status" value="1"/>
</dbReference>
<evidence type="ECO:0000313" key="3">
    <source>
        <dbReference type="Proteomes" id="UP000012106"/>
    </source>
</evidence>
<comment type="caution">
    <text evidence="2">The sequence shown here is derived from an EMBL/GenBank/DDBJ whole genome shotgun (WGS) entry which is preliminary data.</text>
</comment>
<proteinExistence type="predicted"/>
<protein>
    <submittedName>
        <fullName evidence="2">Kelch repeat protein</fullName>
    </submittedName>
</protein>
<name>M6JJ57_9LEPT</name>
<organism evidence="2 3">
    <name type="scientific">Leptospira santarosai serovar Arenal str. MAVJ 401</name>
    <dbReference type="NCBI Taxonomy" id="1049976"/>
    <lineage>
        <taxon>Bacteria</taxon>
        <taxon>Pseudomonadati</taxon>
        <taxon>Spirochaetota</taxon>
        <taxon>Spirochaetia</taxon>
        <taxon>Leptospirales</taxon>
        <taxon>Leptospiraceae</taxon>
        <taxon>Leptospira</taxon>
    </lineage>
</organism>
<dbReference type="Gene3D" id="2.120.10.80">
    <property type="entry name" value="Kelch-type beta propeller"/>
    <property type="match status" value="1"/>
</dbReference>
<feature type="compositionally biased region" description="Low complexity" evidence="1">
    <location>
        <begin position="37"/>
        <end position="52"/>
    </location>
</feature>
<dbReference type="InterPro" id="IPR006652">
    <property type="entry name" value="Kelch_1"/>
</dbReference>
<sequence length="422" mass="45500">MIRTKTAMILLGMLLLIGCQKGESSKHLLSPLFFSETSTTTSNTKTPQNSPNDIPGLPNRPPLDNNPAPESPTQACTTNVRAWFRNEFPSPSRTLTILDNGMVVSAPFGAAEDSISSVFFPIANGAAWNFGPQLTVTRSHYPVAAPISATRVLLSGGFDFPSWDPLRSVEILDTAGVPVFDPGTGEIVTDSRHLNTNPMNSLRGAHVLTVLADGRILATGGDIFNDTLSPAEIYDPILDQWTETGPVQERKIFHTATRLNDGRVMIVGGYGDDGKALKTTSIYNPQTNQWIDGPDLHEIRNAHTATLLQDGRLLIAGGDGNLGTNDYRNTMEIYNPNTNQWTLLFMPGPRTEHGAFLEVDGSVVIAGGRNSSLVKSTLRYSPTMDSWCHLADLPDGVGGFTEAPMILLPTGGATFGGRLSLR</sequence>
<dbReference type="Pfam" id="PF24681">
    <property type="entry name" value="Kelch_KLHDC2_KLHL20_DRC7"/>
    <property type="match status" value="1"/>
</dbReference>
<dbReference type="SUPFAM" id="SSF117281">
    <property type="entry name" value="Kelch motif"/>
    <property type="match status" value="1"/>
</dbReference>
<dbReference type="PROSITE" id="PS51257">
    <property type="entry name" value="PROKAR_LIPOPROTEIN"/>
    <property type="match status" value="1"/>
</dbReference>
<dbReference type="InterPro" id="IPR015915">
    <property type="entry name" value="Kelch-typ_b-propeller"/>
</dbReference>
<accession>M6JJ57</accession>
<dbReference type="RefSeq" id="WP_004466124.1">
    <property type="nucleotide sequence ID" value="NZ_AHMU02000080.1"/>
</dbReference>
<dbReference type="SMART" id="SM00612">
    <property type="entry name" value="Kelch"/>
    <property type="match status" value="4"/>
</dbReference>
<evidence type="ECO:0000256" key="1">
    <source>
        <dbReference type="SAM" id="MobiDB-lite"/>
    </source>
</evidence>
<feature type="region of interest" description="Disordered" evidence="1">
    <location>
        <begin position="37"/>
        <end position="74"/>
    </location>
</feature>
<evidence type="ECO:0000313" key="2">
    <source>
        <dbReference type="EMBL" id="EMN19678.1"/>
    </source>
</evidence>
<dbReference type="EMBL" id="AHMU02000080">
    <property type="protein sequence ID" value="EMN19678.1"/>
    <property type="molecule type" value="Genomic_DNA"/>
</dbReference>